<dbReference type="EMBL" id="LHPG02000017">
    <property type="protein sequence ID" value="PRW33305.1"/>
    <property type="molecule type" value="Genomic_DNA"/>
</dbReference>
<sequence>MSSLAPTAAMQWRRALGQMTSPLCSAPMQPQPTAAARQMLGGRLLVFAGDSIARNLYGATLRLLGTPGQDIVVGHQDFAHELEGGISLQFFWAPYPANLTAVLGRLATGQAEVPASRRLLDDGQLPPEQQAAAQQAGQVGKTPTAQQQGEAAVAGGTSNAASEGQQQQQEQPQQQEQQQQQERPEAAAAEAATEPSQQAHQPAKRPALVTLSGTLWHLLHMTAADDFEAQLGSLGRVAAALAASAADQAGGSSSSGGGTSPRLVLASGTEMFPNRMKTVQKQHSMTSQNLDAYNRAMQQAGLLAPAGPFALLDLLPLTQHCGEECSTDGVHSMPLVGAMMEASAGAAAPAPAAAPPASPASVPSAAAVRSPAKGAASPKPLLTRYAPPSTDRCPACGAPPLSEQDLAIVRKPGRRSTRDPEDPRNREQNLVTREFLEKHIVEARMSLRDIGCFHGYTISTLSRRAKQEAVLVGARARNAAEAAASQQDGTQPQGGPATKPAPRRKPSSSNKSRRKSQAAGGEDEVEDGSEAEGVMPHWQPVKRQRRAPGPAHKPPLGAVGMGSLPPLPLVPLPLAGMALPMPAFIQPPASLDAQQLQMAQIAQMRIIHAQREQNEIFAHVLAQTRPPPPAPTVVPAAQPAVQQGGSDGKERGAGVSGQADDEEEREADTDEEDVAELLGLLRHRSPACPSSLPPPPPPGPPAAAVAAAETAPAAAAAAPSTEQQQAAKQEGEQLAAKQEQQAAIKQEEQPGAAGEPQAAAPSEQQPAAAAAKQEVQPAEKQELPQLAASDAHAEQPVQPPKKEEEEGHAAASQGDLALDPALAPSTAPIDDPHLQPLCLSQPVSLAAGGTEPCSPTAASQPQAAASQQPEVHASQPEPAEFQGSQQPAGSQAGEGQGSHQVGGAPQQASQHNNAPHHAAWADQGSQPGSQPDGPAGSLSPQMAAVKSSATQLALGRAIEAFQAADIDSSVSMLLPLRRLQRAGKGGSVLQQVVARWNDFPLARQQDLFSAAVLHALEGRWEALEADLALELAAGN</sequence>
<dbReference type="AlphaFoldDB" id="A0A2P6TGS0"/>
<dbReference type="Proteomes" id="UP000239899">
    <property type="component" value="Unassembled WGS sequence"/>
</dbReference>
<feature type="region of interest" description="Disordered" evidence="1">
    <location>
        <begin position="626"/>
        <end position="942"/>
    </location>
</feature>
<protein>
    <submittedName>
        <fullName evidence="2">Uncharacterized protein</fullName>
    </submittedName>
</protein>
<feature type="region of interest" description="Disordered" evidence="1">
    <location>
        <begin position="409"/>
        <end position="428"/>
    </location>
</feature>
<feature type="compositionally biased region" description="Acidic residues" evidence="1">
    <location>
        <begin position="659"/>
        <end position="675"/>
    </location>
</feature>
<feature type="compositionally biased region" description="Basic residues" evidence="1">
    <location>
        <begin position="501"/>
        <end position="516"/>
    </location>
</feature>
<accession>A0A2P6TGS0</accession>
<name>A0A2P6TGS0_CHLSO</name>
<comment type="caution">
    <text evidence="2">The sequence shown here is derived from an EMBL/GenBank/DDBJ whole genome shotgun (WGS) entry which is preliminary data.</text>
</comment>
<dbReference type="OrthoDB" id="514564at2759"/>
<feature type="compositionally biased region" description="Acidic residues" evidence="1">
    <location>
        <begin position="521"/>
        <end position="530"/>
    </location>
</feature>
<gene>
    <name evidence="2" type="ORF">C2E21_7895</name>
</gene>
<feature type="compositionally biased region" description="Basic and acidic residues" evidence="1">
    <location>
        <begin position="416"/>
        <end position="427"/>
    </location>
</feature>
<organism evidence="2 3">
    <name type="scientific">Chlorella sorokiniana</name>
    <name type="common">Freshwater green alga</name>
    <dbReference type="NCBI Taxonomy" id="3076"/>
    <lineage>
        <taxon>Eukaryota</taxon>
        <taxon>Viridiplantae</taxon>
        <taxon>Chlorophyta</taxon>
        <taxon>core chlorophytes</taxon>
        <taxon>Trebouxiophyceae</taxon>
        <taxon>Chlorellales</taxon>
        <taxon>Chlorellaceae</taxon>
        <taxon>Chlorella clade</taxon>
        <taxon>Chlorella</taxon>
    </lineage>
</organism>
<evidence type="ECO:0000313" key="2">
    <source>
        <dbReference type="EMBL" id="PRW33305.1"/>
    </source>
</evidence>
<feature type="compositionally biased region" description="Pro residues" evidence="1">
    <location>
        <begin position="691"/>
        <end position="701"/>
    </location>
</feature>
<feature type="compositionally biased region" description="Low complexity" evidence="1">
    <location>
        <begin position="633"/>
        <end position="643"/>
    </location>
</feature>
<feature type="region of interest" description="Disordered" evidence="1">
    <location>
        <begin position="370"/>
        <end position="401"/>
    </location>
</feature>
<feature type="compositionally biased region" description="Low complexity" evidence="1">
    <location>
        <begin position="854"/>
        <end position="869"/>
    </location>
</feature>
<feature type="compositionally biased region" description="Low complexity" evidence="1">
    <location>
        <begin position="145"/>
        <end position="199"/>
    </location>
</feature>
<feature type="compositionally biased region" description="Low complexity" evidence="1">
    <location>
        <begin position="702"/>
        <end position="776"/>
    </location>
</feature>
<feature type="region of interest" description="Disordered" evidence="1">
    <location>
        <begin position="126"/>
        <end position="205"/>
    </location>
</feature>
<feature type="region of interest" description="Disordered" evidence="1">
    <location>
        <begin position="481"/>
        <end position="556"/>
    </location>
</feature>
<reference evidence="2 3" key="1">
    <citation type="journal article" date="2018" name="Plant J.">
        <title>Genome sequences of Chlorella sorokiniana UTEX 1602 and Micractinium conductrix SAG 241.80: implications to maltose excretion by a green alga.</title>
        <authorList>
            <person name="Arriola M.B."/>
            <person name="Velmurugan N."/>
            <person name="Zhang Y."/>
            <person name="Plunkett M.H."/>
            <person name="Hondzo H."/>
            <person name="Barney B.M."/>
        </authorList>
    </citation>
    <scope>NUCLEOTIDE SEQUENCE [LARGE SCALE GENOMIC DNA]</scope>
    <source>
        <strain evidence="3">UTEX 1602</strain>
    </source>
</reference>
<evidence type="ECO:0000313" key="3">
    <source>
        <dbReference type="Proteomes" id="UP000239899"/>
    </source>
</evidence>
<proteinExistence type="predicted"/>
<feature type="compositionally biased region" description="Low complexity" evidence="1">
    <location>
        <begin position="882"/>
        <end position="893"/>
    </location>
</feature>
<evidence type="ECO:0000256" key="1">
    <source>
        <dbReference type="SAM" id="MobiDB-lite"/>
    </source>
</evidence>
<keyword evidence="3" id="KW-1185">Reference proteome</keyword>